<dbReference type="EMBL" id="JAIXNE010000001">
    <property type="protein sequence ID" value="MCA6074026.1"/>
    <property type="molecule type" value="Genomic_DNA"/>
</dbReference>
<dbReference type="PANTHER" id="PTHR13847">
    <property type="entry name" value="SARCOSINE DEHYDROGENASE-RELATED"/>
    <property type="match status" value="1"/>
</dbReference>
<feature type="domain" description="FAD dependent oxidoreductase" evidence="1">
    <location>
        <begin position="14"/>
        <end position="373"/>
    </location>
</feature>
<dbReference type="Gene3D" id="3.30.9.10">
    <property type="entry name" value="D-Amino Acid Oxidase, subunit A, domain 2"/>
    <property type="match status" value="1"/>
</dbReference>
<dbReference type="RefSeq" id="WP_225697131.1">
    <property type="nucleotide sequence ID" value="NZ_JAIXNE010000001.1"/>
</dbReference>
<dbReference type="Pfam" id="PF01266">
    <property type="entry name" value="DAO"/>
    <property type="match status" value="1"/>
</dbReference>
<sequence length="380" mass="42677">MLSYWEKESFTSYDYAIVGAGISGLSTALSIREKDPYARIIVLERGLGPSGASSRNAGFACFGSVSELMEDIHSMGEESMIELVSQRWNGLRKLRERVGDDNLQFENHGGYELLREKEIGQLENLEKLNILLKPVFDQEIFKDHSHRLSQMGFSKKIRALIYNPLESQLHPGEMMRHLWRLAGERNIEILTGARVKRIESTGNGVKIRIRGALETDKMGIQAKCVGVCTNGFTRHLFPEIKLKPGRGLVLVTEPIDDLPFKGTFHMDRGFYYFRNAGNRLIFGGGRNLQMQEEETTDFGINRAIRETLEGYLKNIILPRREFKIEKFWSGIMAFGDNKTPIVQQQAPGIFVGVRLGGMGVAIGSNIGEKLADLMTGNAGM</sequence>
<keyword evidence="3" id="KW-1185">Reference proteome</keyword>
<dbReference type="SUPFAM" id="SSF51905">
    <property type="entry name" value="FAD/NAD(P)-binding domain"/>
    <property type="match status" value="1"/>
</dbReference>
<dbReference type="Gene3D" id="3.50.50.60">
    <property type="entry name" value="FAD/NAD(P)-binding domain"/>
    <property type="match status" value="1"/>
</dbReference>
<reference evidence="2" key="1">
    <citation type="submission" date="2021-09" db="EMBL/GenBank/DDBJ databases">
        <title>Fulvivirga sp. isolated from coastal sediment.</title>
        <authorList>
            <person name="Yu H."/>
        </authorList>
    </citation>
    <scope>NUCLEOTIDE SEQUENCE</scope>
    <source>
        <strain evidence="2">1062</strain>
    </source>
</reference>
<evidence type="ECO:0000259" key="1">
    <source>
        <dbReference type="Pfam" id="PF01266"/>
    </source>
</evidence>
<dbReference type="Proteomes" id="UP001139409">
    <property type="component" value="Unassembled WGS sequence"/>
</dbReference>
<accession>A0A9X1KYV9</accession>
<comment type="caution">
    <text evidence="2">The sequence shown here is derived from an EMBL/GenBank/DDBJ whole genome shotgun (WGS) entry which is preliminary data.</text>
</comment>
<dbReference type="InterPro" id="IPR036188">
    <property type="entry name" value="FAD/NAD-bd_sf"/>
</dbReference>
<proteinExistence type="predicted"/>
<evidence type="ECO:0000313" key="3">
    <source>
        <dbReference type="Proteomes" id="UP001139409"/>
    </source>
</evidence>
<evidence type="ECO:0000313" key="2">
    <source>
        <dbReference type="EMBL" id="MCA6074026.1"/>
    </source>
</evidence>
<gene>
    <name evidence="2" type="ORF">LDX50_04055</name>
</gene>
<dbReference type="GO" id="GO:0005737">
    <property type="term" value="C:cytoplasm"/>
    <property type="evidence" value="ECO:0007669"/>
    <property type="project" value="TreeGrafter"/>
</dbReference>
<protein>
    <submittedName>
        <fullName evidence="2">FAD-binding oxidoreductase</fullName>
    </submittedName>
</protein>
<dbReference type="InterPro" id="IPR006076">
    <property type="entry name" value="FAD-dep_OxRdtase"/>
</dbReference>
<dbReference type="AlphaFoldDB" id="A0A9X1KYV9"/>
<dbReference type="PANTHER" id="PTHR13847:SF281">
    <property type="entry name" value="FAD DEPENDENT OXIDOREDUCTASE DOMAIN-CONTAINING PROTEIN"/>
    <property type="match status" value="1"/>
</dbReference>
<organism evidence="2 3">
    <name type="scientific">Fulvivirga sedimenti</name>
    <dbReference type="NCBI Taxonomy" id="2879465"/>
    <lineage>
        <taxon>Bacteria</taxon>
        <taxon>Pseudomonadati</taxon>
        <taxon>Bacteroidota</taxon>
        <taxon>Cytophagia</taxon>
        <taxon>Cytophagales</taxon>
        <taxon>Fulvivirgaceae</taxon>
        <taxon>Fulvivirga</taxon>
    </lineage>
</organism>
<name>A0A9X1KYV9_9BACT</name>